<dbReference type="SUPFAM" id="SSF50939">
    <property type="entry name" value="Sialidases"/>
    <property type="match status" value="1"/>
</dbReference>
<accession>A0ABY9YKF8</accession>
<evidence type="ECO:0000313" key="2">
    <source>
        <dbReference type="EMBL" id="WNH51336.1"/>
    </source>
</evidence>
<reference evidence="2 3" key="1">
    <citation type="submission" date="2022-12" db="EMBL/GenBank/DDBJ databases">
        <title>Two new species, Stenotrophomonas aracearum and Stenotrophomonas oahuensis, isolated from Anthurium (Araceae family) in Hawaii.</title>
        <authorList>
            <person name="Chunag S.C."/>
            <person name="Dobhal S."/>
            <person name="Alvarez A."/>
            <person name="Arif M."/>
        </authorList>
    </citation>
    <scope>NUCLEOTIDE SEQUENCE [LARGE SCALE GENOMIC DNA]</scope>
    <source>
        <strain evidence="2 3">A5586</strain>
    </source>
</reference>
<dbReference type="CDD" id="cd15482">
    <property type="entry name" value="Sialidase_non-viral"/>
    <property type="match status" value="1"/>
</dbReference>
<dbReference type="EMBL" id="CP115541">
    <property type="protein sequence ID" value="WNH51336.1"/>
    <property type="molecule type" value="Genomic_DNA"/>
</dbReference>
<sequence>MRSWMLAVVVLFAVPCIASGSSKDPAKLVATHGYAYMSFSKGGQDMLVVTPVGSKREIRIHMAADVPAVAKMQAIGDWLPAGSYRITGWGALEWKDGPTFEIKPGRVTDLGDYMAVDVGGYKTVMLPIAHASRQDAVAAASRTFASQLVDPVPIPVDMAMSAPMERTSVGTGLGLVGDLLIAHDRKVNKPSTINALLSAEDPEAFVRLARTVTLPVQDEPAALSDGTLYFPADFGQLRKRSPDGHWSNVGMDTLRQITSVEVHDGRLVAGSDDGHIRESRDGGATWTELLALGSKQSVLDIDHTDGYWVVTTLENTDPFKEGAIRVPNPILNIPFVPRTVRLRILVARADDLADLKPSREFAMDINEMWAWPGPQGQLVNGHYYVLAGNTPQRLNLASGQWKAIPPRARTSTLRVNPTTGVVSALWGQGAFSKVYYSTDKGDTWQQIGRPPYVIWDVQMDTATSGWASRWNMNAFGGDWELYSFSPQKNDWDHVGDAPFNCRPMRVSAHAPVFCMTRDSSIFSLRDGKWNVEFSAQ</sequence>
<feature type="chain" id="PRO_5045623712" evidence="1">
    <location>
        <begin position="19"/>
        <end position="536"/>
    </location>
</feature>
<evidence type="ECO:0000313" key="3">
    <source>
        <dbReference type="Proteomes" id="UP001302072"/>
    </source>
</evidence>
<dbReference type="InterPro" id="IPR036278">
    <property type="entry name" value="Sialidase_sf"/>
</dbReference>
<proteinExistence type="predicted"/>
<dbReference type="RefSeq" id="WP_311190584.1">
    <property type="nucleotide sequence ID" value="NZ_CP115541.1"/>
</dbReference>
<keyword evidence="1" id="KW-0732">Signal</keyword>
<dbReference type="InterPro" id="IPR015943">
    <property type="entry name" value="WD40/YVTN_repeat-like_dom_sf"/>
</dbReference>
<gene>
    <name evidence="2" type="ORF">PDM29_13290</name>
</gene>
<dbReference type="SUPFAM" id="SSF110296">
    <property type="entry name" value="Oligoxyloglucan reducing end-specific cellobiohydrolase"/>
    <property type="match status" value="1"/>
</dbReference>
<feature type="signal peptide" evidence="1">
    <location>
        <begin position="1"/>
        <end position="18"/>
    </location>
</feature>
<dbReference type="Gene3D" id="2.130.10.10">
    <property type="entry name" value="YVTN repeat-like/Quinoprotein amine dehydrogenase"/>
    <property type="match status" value="1"/>
</dbReference>
<protein>
    <submittedName>
        <fullName evidence="2">Uncharacterized protein</fullName>
    </submittedName>
</protein>
<keyword evidence="3" id="KW-1185">Reference proteome</keyword>
<dbReference type="Proteomes" id="UP001302072">
    <property type="component" value="Chromosome"/>
</dbReference>
<name>A0ABY9YKF8_9GAMM</name>
<evidence type="ECO:0000256" key="1">
    <source>
        <dbReference type="SAM" id="SignalP"/>
    </source>
</evidence>
<organism evidence="2 3">
    <name type="scientific">Stenotrophomonas oahuensis</name>
    <dbReference type="NCBI Taxonomy" id="3003271"/>
    <lineage>
        <taxon>Bacteria</taxon>
        <taxon>Pseudomonadati</taxon>
        <taxon>Pseudomonadota</taxon>
        <taxon>Gammaproteobacteria</taxon>
        <taxon>Lysobacterales</taxon>
        <taxon>Lysobacteraceae</taxon>
        <taxon>Stenotrophomonas</taxon>
    </lineage>
</organism>